<evidence type="ECO:0000313" key="2">
    <source>
        <dbReference type="EMBL" id="ASP18743.1"/>
    </source>
</evidence>
<evidence type="ECO:0000256" key="1">
    <source>
        <dbReference type="SAM" id="Phobius"/>
    </source>
</evidence>
<protein>
    <submittedName>
        <fullName evidence="2">Uncharacterized protein</fullName>
    </submittedName>
</protein>
<reference evidence="2 3" key="1">
    <citation type="submission" date="2017-07" db="EMBL/GenBank/DDBJ databases">
        <title>Genome Sequence of Antarctobacter heliothermus Strain SMS3 Isolated from a culture of the Diatom Skeletonema marinoi.</title>
        <authorList>
            <person name="Topel M."/>
            <person name="Pinder M.I.M."/>
            <person name="Johansson O.N."/>
            <person name="Kourtchenko O."/>
            <person name="Godhe A."/>
            <person name="Clarke A.K."/>
        </authorList>
    </citation>
    <scope>NUCLEOTIDE SEQUENCE [LARGE SCALE GENOMIC DNA]</scope>
    <source>
        <strain evidence="2 3">SMS3</strain>
    </source>
</reference>
<dbReference type="KEGG" id="aht:ANTHELSMS3_00017"/>
<proteinExistence type="predicted"/>
<dbReference type="RefSeq" id="WP_094033089.1">
    <property type="nucleotide sequence ID" value="NZ_CP022540.1"/>
</dbReference>
<gene>
    <name evidence="2" type="ORF">ANTHELSMS3_00017</name>
</gene>
<name>A0A222DXT9_9RHOB</name>
<feature type="transmembrane region" description="Helical" evidence="1">
    <location>
        <begin position="12"/>
        <end position="34"/>
    </location>
</feature>
<organism evidence="2 3">
    <name type="scientific">Antarctobacter heliothermus</name>
    <dbReference type="NCBI Taxonomy" id="74033"/>
    <lineage>
        <taxon>Bacteria</taxon>
        <taxon>Pseudomonadati</taxon>
        <taxon>Pseudomonadota</taxon>
        <taxon>Alphaproteobacteria</taxon>
        <taxon>Rhodobacterales</taxon>
        <taxon>Roseobacteraceae</taxon>
        <taxon>Antarctobacter</taxon>
    </lineage>
</organism>
<accession>A0A222DXT9</accession>
<dbReference type="AlphaFoldDB" id="A0A222DXT9"/>
<keyword evidence="1" id="KW-0472">Membrane</keyword>
<dbReference type="Proteomes" id="UP000203589">
    <property type="component" value="Chromosome"/>
</dbReference>
<dbReference type="EMBL" id="CP022540">
    <property type="protein sequence ID" value="ASP18743.1"/>
    <property type="molecule type" value="Genomic_DNA"/>
</dbReference>
<evidence type="ECO:0000313" key="3">
    <source>
        <dbReference type="Proteomes" id="UP000203589"/>
    </source>
</evidence>
<feature type="transmembrane region" description="Helical" evidence="1">
    <location>
        <begin position="55"/>
        <end position="76"/>
    </location>
</feature>
<keyword evidence="1" id="KW-0812">Transmembrane</keyword>
<keyword evidence="1" id="KW-1133">Transmembrane helix</keyword>
<dbReference type="OrthoDB" id="7865114at2"/>
<keyword evidence="3" id="KW-1185">Reference proteome</keyword>
<sequence>MALLNITRWPTILIFIFAGIAAATFAFVTVNLFSQAMASLDFLKAFGWEAIRHGALRQVVELAVWGALSLACWLSFKACEHVLEDRYLEWARRSRTSRRDTDR</sequence>